<evidence type="ECO:0000256" key="8">
    <source>
        <dbReference type="PIRSR" id="PIRSR602401-1"/>
    </source>
</evidence>
<dbReference type="AlphaFoldDB" id="A0A9P5H3G4"/>
<proteinExistence type="inferred from homology"/>
<evidence type="ECO:0000256" key="3">
    <source>
        <dbReference type="ARBA" id="ARBA00022617"/>
    </source>
</evidence>
<dbReference type="InterPro" id="IPR050121">
    <property type="entry name" value="Cytochrome_P450_monoxygenase"/>
</dbReference>
<feature type="binding site" description="axial binding residue" evidence="8">
    <location>
        <position position="199"/>
    </location>
    <ligand>
        <name>heme</name>
        <dbReference type="ChEBI" id="CHEBI:30413"/>
    </ligand>
    <ligandPart>
        <name>Fe</name>
        <dbReference type="ChEBI" id="CHEBI:18248"/>
    </ligandPart>
</feature>
<keyword evidence="11" id="KW-1185">Reference proteome</keyword>
<dbReference type="InterPro" id="IPR002401">
    <property type="entry name" value="Cyt_P450_E_grp-I"/>
</dbReference>
<dbReference type="GO" id="GO:0005506">
    <property type="term" value="F:iron ion binding"/>
    <property type="evidence" value="ECO:0007669"/>
    <property type="project" value="InterPro"/>
</dbReference>
<dbReference type="EMBL" id="JAANBB010000172">
    <property type="protein sequence ID" value="KAF7547638.1"/>
    <property type="molecule type" value="Genomic_DNA"/>
</dbReference>
<dbReference type="GO" id="GO:0004497">
    <property type="term" value="F:monooxygenase activity"/>
    <property type="evidence" value="ECO:0007669"/>
    <property type="project" value="UniProtKB-KW"/>
</dbReference>
<sequence length="281" mass="30654">MRTHTRKRSSLGGGRQTATAEPAIIARSRFLKFVVRCVRERVERSKLKTKGMGISEHSISEGAGGDVFESLDTAKDSKTKEGLKLEELRSESITLIVAESETSSIAIASMFFHIAGNTAVYDLVASEVIAPGGLLVDSSLIGTGCNTVVGIYAIHHDARYYADLFVYRPERWLEDDGSGESIERARFAFTPFSLGIRACIGKSLAYHEIAATIGLSCVVEIFVSRTENCTRLDGVSREPPMVDIVRMSISCASTSQVRRLVLGFSLRPVQLKPKAMATCIK</sequence>
<dbReference type="OrthoDB" id="1470350at2759"/>
<evidence type="ECO:0000256" key="1">
    <source>
        <dbReference type="ARBA" id="ARBA00001971"/>
    </source>
</evidence>
<dbReference type="SUPFAM" id="SSF48264">
    <property type="entry name" value="Cytochrome P450"/>
    <property type="match status" value="1"/>
</dbReference>
<dbReference type="PROSITE" id="PS00086">
    <property type="entry name" value="CYTOCHROME_P450"/>
    <property type="match status" value="1"/>
</dbReference>
<accession>A0A9P5H3G4</accession>
<evidence type="ECO:0000256" key="9">
    <source>
        <dbReference type="RuleBase" id="RU000461"/>
    </source>
</evidence>
<evidence type="ECO:0000256" key="4">
    <source>
        <dbReference type="ARBA" id="ARBA00022723"/>
    </source>
</evidence>
<evidence type="ECO:0008006" key="12">
    <source>
        <dbReference type="Google" id="ProtNLM"/>
    </source>
</evidence>
<keyword evidence="6 8" id="KW-0408">Iron</keyword>
<keyword evidence="7 9" id="KW-0503">Monooxygenase</keyword>
<dbReference type="Proteomes" id="UP000722485">
    <property type="component" value="Unassembled WGS sequence"/>
</dbReference>
<keyword evidence="3 8" id="KW-0349">Heme</keyword>
<dbReference type="GO" id="GO:0016705">
    <property type="term" value="F:oxidoreductase activity, acting on paired donors, with incorporation or reduction of molecular oxygen"/>
    <property type="evidence" value="ECO:0007669"/>
    <property type="project" value="InterPro"/>
</dbReference>
<protein>
    <recommendedName>
        <fullName evidence="12">Cytochrome P450</fullName>
    </recommendedName>
</protein>
<dbReference type="PRINTS" id="PR00463">
    <property type="entry name" value="EP450I"/>
</dbReference>
<dbReference type="InterPro" id="IPR001128">
    <property type="entry name" value="Cyt_P450"/>
</dbReference>
<dbReference type="InterPro" id="IPR017972">
    <property type="entry name" value="Cyt_P450_CS"/>
</dbReference>
<dbReference type="GO" id="GO:0020037">
    <property type="term" value="F:heme binding"/>
    <property type="evidence" value="ECO:0007669"/>
    <property type="project" value="InterPro"/>
</dbReference>
<comment type="similarity">
    <text evidence="2 9">Belongs to the cytochrome P450 family.</text>
</comment>
<evidence type="ECO:0000313" key="10">
    <source>
        <dbReference type="EMBL" id="KAF7547638.1"/>
    </source>
</evidence>
<evidence type="ECO:0000256" key="7">
    <source>
        <dbReference type="ARBA" id="ARBA00023033"/>
    </source>
</evidence>
<keyword evidence="5 9" id="KW-0560">Oxidoreductase</keyword>
<gene>
    <name evidence="10" type="ORF">G7Z17_g7578</name>
</gene>
<evidence type="ECO:0000256" key="6">
    <source>
        <dbReference type="ARBA" id="ARBA00023004"/>
    </source>
</evidence>
<keyword evidence="4 8" id="KW-0479">Metal-binding</keyword>
<evidence type="ECO:0000256" key="2">
    <source>
        <dbReference type="ARBA" id="ARBA00010617"/>
    </source>
</evidence>
<dbReference type="PANTHER" id="PTHR24305">
    <property type="entry name" value="CYTOCHROME P450"/>
    <property type="match status" value="1"/>
</dbReference>
<comment type="cofactor">
    <cofactor evidence="1 8">
        <name>heme</name>
        <dbReference type="ChEBI" id="CHEBI:30413"/>
    </cofactor>
</comment>
<dbReference type="Gene3D" id="1.10.630.10">
    <property type="entry name" value="Cytochrome P450"/>
    <property type="match status" value="2"/>
</dbReference>
<evidence type="ECO:0000256" key="5">
    <source>
        <dbReference type="ARBA" id="ARBA00023002"/>
    </source>
</evidence>
<dbReference type="InterPro" id="IPR036396">
    <property type="entry name" value="Cyt_P450_sf"/>
</dbReference>
<organism evidence="10 11">
    <name type="scientific">Cylindrodendrum hubeiense</name>
    <dbReference type="NCBI Taxonomy" id="595255"/>
    <lineage>
        <taxon>Eukaryota</taxon>
        <taxon>Fungi</taxon>
        <taxon>Dikarya</taxon>
        <taxon>Ascomycota</taxon>
        <taxon>Pezizomycotina</taxon>
        <taxon>Sordariomycetes</taxon>
        <taxon>Hypocreomycetidae</taxon>
        <taxon>Hypocreales</taxon>
        <taxon>Nectriaceae</taxon>
        <taxon>Cylindrodendrum</taxon>
    </lineage>
</organism>
<dbReference type="Pfam" id="PF00067">
    <property type="entry name" value="p450"/>
    <property type="match status" value="1"/>
</dbReference>
<name>A0A9P5H3G4_9HYPO</name>
<dbReference type="PANTHER" id="PTHR24305:SF237">
    <property type="entry name" value="CYTOCHROME P450 MONOOXYGENASE ATNE-RELATED"/>
    <property type="match status" value="1"/>
</dbReference>
<comment type="caution">
    <text evidence="10">The sequence shown here is derived from an EMBL/GenBank/DDBJ whole genome shotgun (WGS) entry which is preliminary data.</text>
</comment>
<evidence type="ECO:0000313" key="11">
    <source>
        <dbReference type="Proteomes" id="UP000722485"/>
    </source>
</evidence>
<reference evidence="10" key="1">
    <citation type="submission" date="2020-03" db="EMBL/GenBank/DDBJ databases">
        <title>Draft Genome Sequence of Cylindrodendrum hubeiense.</title>
        <authorList>
            <person name="Buettner E."/>
            <person name="Kellner H."/>
        </authorList>
    </citation>
    <scope>NUCLEOTIDE SEQUENCE</scope>
    <source>
        <strain evidence="10">IHI 201604</strain>
    </source>
</reference>